<evidence type="ECO:0000256" key="1">
    <source>
        <dbReference type="SAM" id="MobiDB-lite"/>
    </source>
</evidence>
<dbReference type="GeneID" id="40726241"/>
<name>A0A4U7KT49_9BASI</name>
<evidence type="ECO:0000313" key="2">
    <source>
        <dbReference type="EMBL" id="TKY87765.1"/>
    </source>
</evidence>
<gene>
    <name evidence="2" type="ORF">EX895_003346</name>
</gene>
<feature type="region of interest" description="Disordered" evidence="1">
    <location>
        <begin position="161"/>
        <end position="243"/>
    </location>
</feature>
<dbReference type="Proteomes" id="UP000306050">
    <property type="component" value="Chromosome SGRAM_20"/>
</dbReference>
<keyword evidence="3" id="KW-1185">Reference proteome</keyword>
<feature type="region of interest" description="Disordered" evidence="1">
    <location>
        <begin position="270"/>
        <end position="336"/>
    </location>
</feature>
<dbReference type="AlphaFoldDB" id="A0A4U7KT49"/>
<comment type="caution">
    <text evidence="2">The sequence shown here is derived from an EMBL/GenBank/DDBJ whole genome shotgun (WGS) entry which is preliminary data.</text>
</comment>
<proteinExistence type="predicted"/>
<organism evidence="2 3">
    <name type="scientific">Sporisorium graminicola</name>
    <dbReference type="NCBI Taxonomy" id="280036"/>
    <lineage>
        <taxon>Eukaryota</taxon>
        <taxon>Fungi</taxon>
        <taxon>Dikarya</taxon>
        <taxon>Basidiomycota</taxon>
        <taxon>Ustilaginomycotina</taxon>
        <taxon>Ustilaginomycetes</taxon>
        <taxon>Ustilaginales</taxon>
        <taxon>Ustilaginaceae</taxon>
        <taxon>Sporisorium</taxon>
    </lineage>
</organism>
<dbReference type="OrthoDB" id="2553466at2759"/>
<feature type="compositionally biased region" description="Low complexity" evidence="1">
    <location>
        <begin position="278"/>
        <end position="287"/>
    </location>
</feature>
<protein>
    <submittedName>
        <fullName evidence="2">Uncharacterized protein</fullName>
    </submittedName>
</protein>
<feature type="compositionally biased region" description="Low complexity" evidence="1">
    <location>
        <begin position="297"/>
        <end position="312"/>
    </location>
</feature>
<reference evidence="2 3" key="1">
    <citation type="submission" date="2019-05" db="EMBL/GenBank/DDBJ databases">
        <title>Sporisorium graminicola CBS 10092 draft sequencing and annotation.</title>
        <authorList>
            <person name="Solano-Gonzalez S."/>
            <person name="Caddick M.X."/>
            <person name="Darby A."/>
        </authorList>
    </citation>
    <scope>NUCLEOTIDE SEQUENCE [LARGE SCALE GENOMIC DNA]</scope>
    <source>
        <strain evidence="2 3">CBS 10092</strain>
    </source>
</reference>
<evidence type="ECO:0000313" key="3">
    <source>
        <dbReference type="Proteomes" id="UP000306050"/>
    </source>
</evidence>
<feature type="region of interest" description="Disordered" evidence="1">
    <location>
        <begin position="374"/>
        <end position="418"/>
    </location>
</feature>
<sequence>MGACMSTKAVVAEEVNPVPHPQARRVWLVSTPVDSRDVPQDLIGIDADGLRAAMRNRGLETEHWALKVDPQADVKAEPSIFDITVQGGSLVSQVHSTSSPYWKGITRRVAIGWTLWTDEEIVQACKLLIQARPKYDGRTNNSQMLARLLGRHVDYVPAPAQQTETATTPTSTSPSGSILKTDSSTHDAALTPGNNRSQMTLDSGAQSQRSHSIESDANESKAGPESNVSRVPASIRNSQRMSVHRPPLIHLSTAPSAAASEAGVLVRPTLQRSAETDSGSSSPTTGSVRMSLPPQPRHLQQQQQTSSPLNPSHRMHRQTASELQPQGRARTHSDAAAAYATMSAADRRMTMDGTGRVPRASRRRSEAPAEWLVEMPSGGGADARFSSVRSRSGQGRDMRRDSVLSLGGGSGSVTASPSMGGWGAHSGFPAAPSMVGMPTMPSMQGMPMTGFGAPSQMGGGMGMFPPPSPSMMFNSGALQVPMPYFATPQMPFLPSMPMLAPPSPGFYSHASSGVPTPPESPHIATAHLPKSHVPEIMLSPPVSSQQRHHRQ</sequence>
<dbReference type="KEGG" id="sgra:EX895_003346"/>
<dbReference type="RefSeq" id="XP_029739750.1">
    <property type="nucleotide sequence ID" value="XM_029883944.1"/>
</dbReference>
<feature type="compositionally biased region" description="Low complexity" evidence="1">
    <location>
        <begin position="161"/>
        <end position="175"/>
    </location>
</feature>
<accession>A0A4U7KT49</accession>
<dbReference type="EMBL" id="SRRM01000012">
    <property type="protein sequence ID" value="TKY87765.1"/>
    <property type="molecule type" value="Genomic_DNA"/>
</dbReference>
<feature type="compositionally biased region" description="Polar residues" evidence="1">
    <location>
        <begin position="192"/>
        <end position="210"/>
    </location>
</feature>